<feature type="transmembrane region" description="Helical" evidence="1">
    <location>
        <begin position="18"/>
        <end position="39"/>
    </location>
</feature>
<keyword evidence="1" id="KW-1133">Transmembrane helix</keyword>
<name>A0ABD3REW2_9STRA</name>
<keyword evidence="1" id="KW-0812">Transmembrane</keyword>
<keyword evidence="1" id="KW-0472">Membrane</keyword>
<keyword evidence="3" id="KW-1185">Reference proteome</keyword>
<proteinExistence type="predicted"/>
<comment type="caution">
    <text evidence="2">The sequence shown here is derived from an EMBL/GenBank/DDBJ whole genome shotgun (WGS) entry which is preliminary data.</text>
</comment>
<dbReference type="PROSITE" id="PS51257">
    <property type="entry name" value="PROKAR_LIPOPROTEIN"/>
    <property type="match status" value="1"/>
</dbReference>
<evidence type="ECO:0000256" key="1">
    <source>
        <dbReference type="SAM" id="Phobius"/>
    </source>
</evidence>
<gene>
    <name evidence="2" type="ORF">ACHAXA_011814</name>
</gene>
<dbReference type="Proteomes" id="UP001530377">
    <property type="component" value="Unassembled WGS sequence"/>
</dbReference>
<dbReference type="AlphaFoldDB" id="A0ABD3REW2"/>
<dbReference type="EMBL" id="JALLPB020000354">
    <property type="protein sequence ID" value="KAL3810081.1"/>
    <property type="molecule type" value="Genomic_DNA"/>
</dbReference>
<evidence type="ECO:0000313" key="3">
    <source>
        <dbReference type="Proteomes" id="UP001530377"/>
    </source>
</evidence>
<protein>
    <submittedName>
        <fullName evidence="2">Uncharacterized protein</fullName>
    </submittedName>
</protein>
<organism evidence="2 3">
    <name type="scientific">Cyclostephanos tholiformis</name>
    <dbReference type="NCBI Taxonomy" id="382380"/>
    <lineage>
        <taxon>Eukaryota</taxon>
        <taxon>Sar</taxon>
        <taxon>Stramenopiles</taxon>
        <taxon>Ochrophyta</taxon>
        <taxon>Bacillariophyta</taxon>
        <taxon>Coscinodiscophyceae</taxon>
        <taxon>Thalassiosirophycidae</taxon>
        <taxon>Stephanodiscales</taxon>
        <taxon>Stephanodiscaceae</taxon>
        <taxon>Cyclostephanos</taxon>
    </lineage>
</organism>
<accession>A0ABD3REW2</accession>
<sequence>MIKPDGNRRAATGTSRFLVVYLLPILVVASCLIGVVQLMRQSNVADIVSYANKGEINITRGPSDPLRWEISDQPNEGEDEVSFIMRKIRRLNDCTVSAECRNSYSYDQFPQPLLNWAVYVGQGIGRLIEHSTAHCLNAASVGRGCLVDQTSRHLSSGEGGENRDSWYTFRSFVQVWVDVDLDYLAYQYRRNYTFQPHILTRETVEEARQAHALLPQKEWGHWTENEITKDIRFDHVLPLGDENVTQNLVETIRNNPDKLVLSPNWGTSWFTRIEFPVASLLPKSSNVTYKDIQKKLGTYMQNYMFRPTTLLYGLHKEYNKLVLGDGQEEVESYGAIHLRFFFLGVPSEKEDPEGSAQALRAWGVNLHKCIRYWNHIDPSVQKWWLITDNLEMGRNLTLNVREEISRMEVGNDNPQVAIFMEDGWPAGREPINQAQIVLHRVLRRRHDTGLGHSAGPTATGPMGHDDMADSLLDWMVLHEAKIAMLTAGSFGASGARGNGKFEGGSPLSTAITAQLEEEMKSCDLSTFRA</sequence>
<evidence type="ECO:0000313" key="2">
    <source>
        <dbReference type="EMBL" id="KAL3810081.1"/>
    </source>
</evidence>
<reference evidence="2 3" key="1">
    <citation type="submission" date="2024-10" db="EMBL/GenBank/DDBJ databases">
        <title>Updated reference genomes for cyclostephanoid diatoms.</title>
        <authorList>
            <person name="Roberts W.R."/>
            <person name="Alverson A.J."/>
        </authorList>
    </citation>
    <scope>NUCLEOTIDE SEQUENCE [LARGE SCALE GENOMIC DNA]</scope>
    <source>
        <strain evidence="2 3">AJA228-03</strain>
    </source>
</reference>